<reference evidence="1 4" key="1">
    <citation type="submission" date="2016-09" db="EMBL/GenBank/DDBJ databases">
        <title>Genomic Taxonomy of the Vibrionaceae.</title>
        <authorList>
            <person name="Gonzalez-Castillo A."/>
            <person name="Gomez-Gil B."/>
            <person name="Enciso-Ibarra K."/>
        </authorList>
    </citation>
    <scope>NUCLEOTIDE SEQUENCE [LARGE SCALE GENOMIC DNA]</scope>
    <source>
        <strain evidence="1 4">CAIM 1731</strain>
    </source>
</reference>
<gene>
    <name evidence="1" type="ORF">BIY21_16790</name>
    <name evidence="3" type="ORF">EGH82_04695</name>
    <name evidence="2" type="ORF">EGH82_10660</name>
</gene>
<dbReference type="AlphaFoldDB" id="A0A3N3E401"/>
<keyword evidence="4" id="KW-1185">Reference proteome</keyword>
<evidence type="ECO:0000313" key="4">
    <source>
        <dbReference type="Proteomes" id="UP000186206"/>
    </source>
</evidence>
<evidence type="ECO:0000313" key="5">
    <source>
        <dbReference type="Proteomes" id="UP000278792"/>
    </source>
</evidence>
<evidence type="ECO:0000313" key="3">
    <source>
        <dbReference type="EMBL" id="ROV61467.1"/>
    </source>
</evidence>
<evidence type="ECO:0000313" key="2">
    <source>
        <dbReference type="EMBL" id="ROV60132.1"/>
    </source>
</evidence>
<comment type="caution">
    <text evidence="3">The sequence shown here is derived from an EMBL/GenBank/DDBJ whole genome shotgun (WGS) entry which is preliminary data.</text>
</comment>
<protein>
    <submittedName>
        <fullName evidence="3">Uncharacterized protein</fullName>
    </submittedName>
</protein>
<accession>A0A3N3E401</accession>
<dbReference type="EMBL" id="RKIK01000026">
    <property type="protein sequence ID" value="ROV60132.1"/>
    <property type="molecule type" value="Genomic_DNA"/>
</dbReference>
<proteinExistence type="predicted"/>
<organism evidence="3 5">
    <name type="scientific">Vibrio ponticus</name>
    <dbReference type="NCBI Taxonomy" id="265668"/>
    <lineage>
        <taxon>Bacteria</taxon>
        <taxon>Pseudomonadati</taxon>
        <taxon>Pseudomonadota</taxon>
        <taxon>Gammaproteobacteria</taxon>
        <taxon>Vibrionales</taxon>
        <taxon>Vibrionaceae</taxon>
        <taxon>Vibrio</taxon>
    </lineage>
</organism>
<dbReference type="EMBL" id="MJMI01000118">
    <property type="protein sequence ID" value="OLQ87717.1"/>
    <property type="molecule type" value="Genomic_DNA"/>
</dbReference>
<evidence type="ECO:0000313" key="1">
    <source>
        <dbReference type="EMBL" id="OLQ87717.1"/>
    </source>
</evidence>
<dbReference type="Proteomes" id="UP000186206">
    <property type="component" value="Unassembled WGS sequence"/>
</dbReference>
<sequence length="60" mass="6568">MANSEFAPIAILVTAQYQFGPMAQQSMIAVSLIAYNLAPGSRYMHCQVNHLPDSENSLLI</sequence>
<dbReference type="EMBL" id="RKIK01000008">
    <property type="protein sequence ID" value="ROV61467.1"/>
    <property type="molecule type" value="Genomic_DNA"/>
</dbReference>
<dbReference type="Proteomes" id="UP000278792">
    <property type="component" value="Unassembled WGS sequence"/>
</dbReference>
<name>A0A3N3E401_9VIBR</name>
<reference evidence="3 5" key="2">
    <citation type="submission" date="2018-11" db="EMBL/GenBank/DDBJ databases">
        <title>Vibrio ponticus strain CAIM 1751 pathogenic for the snapper Lutjanus guttatus.</title>
        <authorList>
            <person name="Soto-Rodriguez S."/>
            <person name="Lozano-Olvera R."/>
            <person name="Gomez-Gil B."/>
        </authorList>
    </citation>
    <scope>NUCLEOTIDE SEQUENCE [LARGE SCALE GENOMIC DNA]</scope>
    <source>
        <strain evidence="3 5">CAIM 1751</strain>
    </source>
</reference>